<reference evidence="7" key="1">
    <citation type="submission" date="2025-08" db="UniProtKB">
        <authorList>
            <consortium name="RefSeq"/>
        </authorList>
    </citation>
    <scope>IDENTIFICATION</scope>
</reference>
<dbReference type="FunCoup" id="A0A6P8P4L2">
    <property type="interactions" value="757"/>
</dbReference>
<proteinExistence type="inferred from homology"/>
<dbReference type="GO" id="GO:0019901">
    <property type="term" value="F:protein kinase binding"/>
    <property type="evidence" value="ECO:0007669"/>
    <property type="project" value="TreeGrafter"/>
</dbReference>
<dbReference type="CTD" id="81610"/>
<dbReference type="GO" id="GO:0070372">
    <property type="term" value="P:regulation of ERK1 and ERK2 cascade"/>
    <property type="evidence" value="ECO:0007669"/>
    <property type="project" value="TreeGrafter"/>
</dbReference>
<dbReference type="PANTHER" id="PTHR16181:SF29">
    <property type="entry name" value="PROTEIN FAM83A-RELATED"/>
    <property type="match status" value="1"/>
</dbReference>
<evidence type="ECO:0000313" key="6">
    <source>
        <dbReference type="Proteomes" id="UP000515159"/>
    </source>
</evidence>
<dbReference type="InterPro" id="IPR012461">
    <property type="entry name" value="SACK1"/>
</dbReference>
<comment type="subcellular location">
    <subcellularLocation>
        <location evidence="1">Cytoplasm</location>
    </subcellularLocation>
</comment>
<dbReference type="KEGG" id="gsh:117345470"/>
<evidence type="ECO:0000313" key="7">
    <source>
        <dbReference type="RefSeq" id="XP_033770053.1"/>
    </source>
</evidence>
<dbReference type="RefSeq" id="XP_033770053.1">
    <property type="nucleotide sequence ID" value="XM_033914162.1"/>
</dbReference>
<keyword evidence="3" id="KW-0963">Cytoplasm</keyword>
<dbReference type="PANTHER" id="PTHR16181">
    <property type="entry name" value="PROTEIN FAM83A-RELATED"/>
    <property type="match status" value="1"/>
</dbReference>
<dbReference type="GO" id="GO:0005829">
    <property type="term" value="C:cytosol"/>
    <property type="evidence" value="ECO:0007669"/>
    <property type="project" value="TreeGrafter"/>
</dbReference>
<dbReference type="AlphaFoldDB" id="A0A6P8P4L2"/>
<dbReference type="Proteomes" id="UP000515159">
    <property type="component" value="Chromosome 11"/>
</dbReference>
<evidence type="ECO:0000256" key="3">
    <source>
        <dbReference type="ARBA" id="ARBA00022490"/>
    </source>
</evidence>
<evidence type="ECO:0000256" key="1">
    <source>
        <dbReference type="ARBA" id="ARBA00004496"/>
    </source>
</evidence>
<dbReference type="SUPFAM" id="SSF56024">
    <property type="entry name" value="Phospholipase D/nuclease"/>
    <property type="match status" value="1"/>
</dbReference>
<evidence type="ECO:0000259" key="5">
    <source>
        <dbReference type="Pfam" id="PF07894"/>
    </source>
</evidence>
<dbReference type="OrthoDB" id="9882762at2759"/>
<dbReference type="GeneID" id="117345470"/>
<dbReference type="GO" id="GO:1902808">
    <property type="term" value="P:positive regulation of cell cycle G1/S phase transition"/>
    <property type="evidence" value="ECO:0007669"/>
    <property type="project" value="TreeGrafter"/>
</dbReference>
<evidence type="ECO:0000256" key="4">
    <source>
        <dbReference type="SAM" id="MobiDB-lite"/>
    </source>
</evidence>
<dbReference type="Pfam" id="PF07894">
    <property type="entry name" value="SACK1"/>
    <property type="match status" value="1"/>
</dbReference>
<evidence type="ECO:0000256" key="2">
    <source>
        <dbReference type="ARBA" id="ARBA00006937"/>
    </source>
</evidence>
<comment type="similarity">
    <text evidence="2">Belongs to the FAM83 family.</text>
</comment>
<dbReference type="GO" id="GO:0007165">
    <property type="term" value="P:signal transduction"/>
    <property type="evidence" value="ECO:0007669"/>
    <property type="project" value="TreeGrafter"/>
</dbReference>
<sequence>MANRSQCLDDLPPGSHLWPPGPADELYSEAQRLALEQLIAGGRDAFWAFVRQERVAGFLSEEEIEQILASAAPLAGDEGADSSLSASMDCSSVTYFPEQSDVEPPLLELGWPAFCAGSYRGVTRVDVHFQPSHGDTIYSCKDAVRKLIRAAREVIALVMDSFTDIDIFKDLQEACRKRNIPVYILLDQSLLPQFLKMCQNLGVFPEQEKLMRVRTIAGNTYYTRSGAKIVGKVHEKFMLVDGLKVATGTYSFTWTDGKLNSSNMLVLSGQVVEHFDLQYRILYAQSKPINPKLLSSFRTNGTFDYTLNQRLPPKELTLGKFLRLDLAKMSSTPKKVEDRKEVIADTKGAELERECTISDSFTIGEDNGLQNCGGDVFGTKVMTSISTQTELCEEKPTVAVSDAVTQTTAVTKAAGTQTSMEAKIASTQTMVLSKTTMTQTDRDENMKLSSYQNDITKERALPLGRAVLSSSVQSSSSSSSTSTIGSNNSISSMRSDYLRSGYAKYYTLHQSEYTLRDCFKKLNKERQYHYTAIRAKLDHMVAILSKRNRFETYTRSHATKYNLKRRNEIHSSLLSLRDVVYFTPSK</sequence>
<organism evidence="6 7">
    <name type="scientific">Geotrypetes seraphini</name>
    <name type="common">Gaboon caecilian</name>
    <name type="synonym">Caecilia seraphini</name>
    <dbReference type="NCBI Taxonomy" id="260995"/>
    <lineage>
        <taxon>Eukaryota</taxon>
        <taxon>Metazoa</taxon>
        <taxon>Chordata</taxon>
        <taxon>Craniata</taxon>
        <taxon>Vertebrata</taxon>
        <taxon>Euteleostomi</taxon>
        <taxon>Amphibia</taxon>
        <taxon>Gymnophiona</taxon>
        <taxon>Geotrypetes</taxon>
    </lineage>
</organism>
<accession>A0A6P8P4L2</accession>
<feature type="region of interest" description="Disordered" evidence="4">
    <location>
        <begin position="1"/>
        <end position="22"/>
    </location>
</feature>
<dbReference type="InParanoid" id="A0A6P8P4L2"/>
<dbReference type="GO" id="GO:1902480">
    <property type="term" value="P:protein localization to mitotic spindle"/>
    <property type="evidence" value="ECO:0007669"/>
    <property type="project" value="TreeGrafter"/>
</dbReference>
<dbReference type="Gene3D" id="3.30.870.10">
    <property type="entry name" value="Endonuclease Chain A"/>
    <property type="match status" value="1"/>
</dbReference>
<dbReference type="GO" id="GO:0097431">
    <property type="term" value="C:mitotic spindle pole"/>
    <property type="evidence" value="ECO:0007669"/>
    <property type="project" value="TreeGrafter"/>
</dbReference>
<feature type="domain" description="Scaffolding anchor of CK1" evidence="5">
    <location>
        <begin position="23"/>
        <end position="288"/>
    </location>
</feature>
<dbReference type="GO" id="GO:0032006">
    <property type="term" value="P:regulation of TOR signaling"/>
    <property type="evidence" value="ECO:0007669"/>
    <property type="project" value="TreeGrafter"/>
</dbReference>
<dbReference type="FunFam" id="3.30.870.10:FF:000004">
    <property type="entry name" value="protein FAM83H isoform X2"/>
    <property type="match status" value="1"/>
</dbReference>
<dbReference type="InterPro" id="IPR050944">
    <property type="entry name" value="FAM83"/>
</dbReference>
<name>A0A6P8P4L2_GEOSA</name>
<gene>
    <name evidence="7" type="primary">FAM83D</name>
</gene>
<protein>
    <submittedName>
        <fullName evidence="7">LOW QUALITY PROTEIN: protein FAM83D</fullName>
    </submittedName>
</protein>
<keyword evidence="6" id="KW-1185">Reference proteome</keyword>